<protein>
    <recommendedName>
        <fullName evidence="3">HicB family protein</fullName>
    </recommendedName>
</protein>
<comment type="caution">
    <text evidence="1">The sequence shown here is derived from an EMBL/GenBank/DDBJ whole genome shotgun (WGS) entry which is preliminary data.</text>
</comment>
<dbReference type="OrthoDB" id="9919119at2"/>
<evidence type="ECO:0000313" key="2">
    <source>
        <dbReference type="Proteomes" id="UP000241764"/>
    </source>
</evidence>
<dbReference type="RefSeq" id="WP_106665753.1">
    <property type="nucleotide sequence ID" value="NZ_PGGM01000010.1"/>
</dbReference>
<keyword evidence="2" id="KW-1185">Reference proteome</keyword>
<organism evidence="1 2">
    <name type="scientific">Phyllobacterium sophorae</name>
    <dbReference type="NCBI Taxonomy" id="1520277"/>
    <lineage>
        <taxon>Bacteria</taxon>
        <taxon>Pseudomonadati</taxon>
        <taxon>Pseudomonadota</taxon>
        <taxon>Alphaproteobacteria</taxon>
        <taxon>Hyphomicrobiales</taxon>
        <taxon>Phyllobacteriaceae</taxon>
        <taxon>Phyllobacterium</taxon>
    </lineage>
</organism>
<name>A0A2P7B6J1_9HYPH</name>
<reference evidence="2" key="1">
    <citation type="submission" date="2017-11" db="EMBL/GenBank/DDBJ databases">
        <authorList>
            <person name="Kuznetsova I."/>
            <person name="Sazanova A."/>
            <person name="Chirak E."/>
            <person name="Safronova V."/>
            <person name="Willems A."/>
        </authorList>
    </citation>
    <scope>NUCLEOTIDE SEQUENCE [LARGE SCALE GENOMIC DNA]</scope>
    <source>
        <strain evidence="2">CCBAU 03422</strain>
    </source>
</reference>
<gene>
    <name evidence="1" type="ORF">CU103_19725</name>
</gene>
<sequence length="67" mass="7223">MYRDYVCTIAMDANNGQFVGAIAGIDHGSTLSGKNADELRTAMHHAVDAHLNVDVAFEEDGETDRAN</sequence>
<evidence type="ECO:0000313" key="1">
    <source>
        <dbReference type="EMBL" id="PSH62085.1"/>
    </source>
</evidence>
<accession>A0A2P7B6J1</accession>
<dbReference type="AlphaFoldDB" id="A0A2P7B6J1"/>
<dbReference type="Proteomes" id="UP000241764">
    <property type="component" value="Unassembled WGS sequence"/>
</dbReference>
<dbReference type="EMBL" id="PGGM01000010">
    <property type="protein sequence ID" value="PSH62085.1"/>
    <property type="molecule type" value="Genomic_DNA"/>
</dbReference>
<proteinExistence type="predicted"/>
<evidence type="ECO:0008006" key="3">
    <source>
        <dbReference type="Google" id="ProtNLM"/>
    </source>
</evidence>